<dbReference type="Gene3D" id="1.20.5.170">
    <property type="match status" value="1"/>
</dbReference>
<dbReference type="PROSITE" id="PS50217">
    <property type="entry name" value="BZIP"/>
    <property type="match status" value="1"/>
</dbReference>
<dbReference type="SUPFAM" id="SSF57959">
    <property type="entry name" value="Leucine zipper domain"/>
    <property type="match status" value="1"/>
</dbReference>
<feature type="coiled-coil region" evidence="1">
    <location>
        <begin position="497"/>
        <end position="524"/>
    </location>
</feature>
<protein>
    <submittedName>
        <fullName evidence="4">Basic region leucine zipper protein</fullName>
    </submittedName>
</protein>
<feature type="region of interest" description="Disordered" evidence="2">
    <location>
        <begin position="157"/>
        <end position="186"/>
    </location>
</feature>
<dbReference type="CDD" id="cd14686">
    <property type="entry name" value="bZIP"/>
    <property type="match status" value="1"/>
</dbReference>
<reference evidence="5" key="1">
    <citation type="journal article" date="2006" name="PLoS Biol.">
        <title>Macronuclear genome sequence of the ciliate Tetrahymena thermophila, a model eukaryote.</title>
        <authorList>
            <person name="Eisen J.A."/>
            <person name="Coyne R.S."/>
            <person name="Wu M."/>
            <person name="Wu D."/>
            <person name="Thiagarajan M."/>
            <person name="Wortman J.R."/>
            <person name="Badger J.H."/>
            <person name="Ren Q."/>
            <person name="Amedeo P."/>
            <person name="Jones K.M."/>
            <person name="Tallon L.J."/>
            <person name="Delcher A.L."/>
            <person name="Salzberg S.L."/>
            <person name="Silva J.C."/>
            <person name="Haas B.J."/>
            <person name="Majoros W.H."/>
            <person name="Farzad M."/>
            <person name="Carlton J.M."/>
            <person name="Smith R.K. Jr."/>
            <person name="Garg J."/>
            <person name="Pearlman R.E."/>
            <person name="Karrer K.M."/>
            <person name="Sun L."/>
            <person name="Manning G."/>
            <person name="Elde N.C."/>
            <person name="Turkewitz A.P."/>
            <person name="Asai D.J."/>
            <person name="Wilkes D.E."/>
            <person name="Wang Y."/>
            <person name="Cai H."/>
            <person name="Collins K."/>
            <person name="Stewart B.A."/>
            <person name="Lee S.R."/>
            <person name="Wilamowska K."/>
            <person name="Weinberg Z."/>
            <person name="Ruzzo W.L."/>
            <person name="Wloga D."/>
            <person name="Gaertig J."/>
            <person name="Frankel J."/>
            <person name="Tsao C.-C."/>
            <person name="Gorovsky M.A."/>
            <person name="Keeling P.J."/>
            <person name="Waller R.F."/>
            <person name="Patron N.J."/>
            <person name="Cherry J.M."/>
            <person name="Stover N.A."/>
            <person name="Krieger C.J."/>
            <person name="del Toro C."/>
            <person name="Ryder H.F."/>
            <person name="Williamson S.C."/>
            <person name="Barbeau R.A."/>
            <person name="Hamilton E.P."/>
            <person name="Orias E."/>
        </authorList>
    </citation>
    <scope>NUCLEOTIDE SEQUENCE [LARGE SCALE GENOMIC DNA]</scope>
    <source>
        <strain evidence="5">SB210</strain>
    </source>
</reference>
<dbReference type="Proteomes" id="UP000009168">
    <property type="component" value="Unassembled WGS sequence"/>
</dbReference>
<dbReference type="AlphaFoldDB" id="I7MGN6"/>
<accession>I7MGN6</accession>
<evidence type="ECO:0000256" key="2">
    <source>
        <dbReference type="SAM" id="MobiDB-lite"/>
    </source>
</evidence>
<sequence>MSASNQYKSTQSSCCNNSSCEDEENYITSSKCLKYEDDQIYVTEENSDSFSEKRGLVSNKFSLQSHEKTYQIQQQKLNAIKNLIDTSDQQYCQQFGNNITESHPLTSFVHSQLQNSEYNYQSQACSKSKKEILKEKRDKKKMQIQEKKQAIQIQEEQAEKKKEYSKEEKAERQKIKNRESAQLSRDRKKLLENQMQQDLKFLTDENKQLQSMINQHYTCQQCGFFNNPSSNTATTNTTTDNNTKQQYQNCKANHIQLTTDSIQQRYQQGIQNIDQANQQGTDNNPNSSGAVYQFFDFSRTSAPIMAASPINLCSFGKGAWSTAFVIFIIYMMLVFSGSQQDGNGTLGSNFRNLQFVGPNAQLFEQYKNLTQEELLEELLKQIQLLKEQEKDEQLKQLKLIQMLANAAVTLNHTPGTEEPTSTPELNELQKSNLEESEKDFIIEESQSQTSSSSTAANSALLEKIQALEKEVAADSEPPIQQSFLDFCQKYKEIQSNNEEERSYYKDLSKKLDELQREKLMQLESLKSIYCVSSSDTPFQGSNQAATAQKNTYENQMYNPKMQFPTPFFSEKQLNSNYLNPSVLQEQSLDKLRNTTTEQQNNNRQNAYHNSPPTFDNISQFFNDTASFREEGIDSSLDSSQSLDAVNNRQEQQFLQEQQQYQQYRSQVRQNNMQQQYYNNQNIEQFEENHENINMIGEEEDPFNVAPQINTKKPSINYYELMQKKSVDINNQQNQHQAQQQQYQQFNPQNQAYATQQIACQYSFQQNNFAEDFQNSNSTNSINLQSVQNGKIQQFNLLFSPQYNSGSGINNKDDAHLLHNDVEKYIKFQCKFVDSNCIQKDNY</sequence>
<organism evidence="4 5">
    <name type="scientific">Tetrahymena thermophila (strain SB210)</name>
    <dbReference type="NCBI Taxonomy" id="312017"/>
    <lineage>
        <taxon>Eukaryota</taxon>
        <taxon>Sar</taxon>
        <taxon>Alveolata</taxon>
        <taxon>Ciliophora</taxon>
        <taxon>Intramacronucleata</taxon>
        <taxon>Oligohymenophorea</taxon>
        <taxon>Hymenostomatida</taxon>
        <taxon>Tetrahymenina</taxon>
        <taxon>Tetrahymenidae</taxon>
        <taxon>Tetrahymena</taxon>
    </lineage>
</organism>
<feature type="region of interest" description="Disordered" evidence="2">
    <location>
        <begin position="1"/>
        <end position="20"/>
    </location>
</feature>
<dbReference type="EMBL" id="GG662556">
    <property type="protein sequence ID" value="EAS01760.2"/>
    <property type="molecule type" value="Genomic_DNA"/>
</dbReference>
<evidence type="ECO:0000256" key="1">
    <source>
        <dbReference type="SAM" id="Coils"/>
    </source>
</evidence>
<feature type="coiled-coil region" evidence="1">
    <location>
        <begin position="368"/>
        <end position="395"/>
    </location>
</feature>
<feature type="compositionally biased region" description="Polar residues" evidence="2">
    <location>
        <begin position="1"/>
        <end position="11"/>
    </location>
</feature>
<dbReference type="GO" id="GO:0003700">
    <property type="term" value="F:DNA-binding transcription factor activity"/>
    <property type="evidence" value="ECO:0007669"/>
    <property type="project" value="InterPro"/>
</dbReference>
<proteinExistence type="predicted"/>
<dbReference type="InterPro" id="IPR004827">
    <property type="entry name" value="bZIP"/>
</dbReference>
<feature type="compositionally biased region" description="Basic and acidic residues" evidence="2">
    <location>
        <begin position="157"/>
        <end position="179"/>
    </location>
</feature>
<dbReference type="GeneID" id="7836008"/>
<dbReference type="SMART" id="SM00338">
    <property type="entry name" value="BRLZ"/>
    <property type="match status" value="1"/>
</dbReference>
<name>I7MGN6_TETTS</name>
<gene>
    <name evidence="4" type="ORF">TTHERM_00564060</name>
</gene>
<dbReference type="RefSeq" id="XP_001022005.2">
    <property type="nucleotide sequence ID" value="XM_001022005.2"/>
</dbReference>
<evidence type="ECO:0000259" key="3">
    <source>
        <dbReference type="PROSITE" id="PS50217"/>
    </source>
</evidence>
<evidence type="ECO:0000313" key="4">
    <source>
        <dbReference type="EMBL" id="EAS01760.2"/>
    </source>
</evidence>
<dbReference type="Pfam" id="PF07716">
    <property type="entry name" value="bZIP_2"/>
    <property type="match status" value="1"/>
</dbReference>
<feature type="domain" description="BZIP" evidence="3">
    <location>
        <begin position="167"/>
        <end position="215"/>
    </location>
</feature>
<keyword evidence="5" id="KW-1185">Reference proteome</keyword>
<dbReference type="KEGG" id="tet:TTHERM_00564060"/>
<evidence type="ECO:0000313" key="5">
    <source>
        <dbReference type="Proteomes" id="UP000009168"/>
    </source>
</evidence>
<keyword evidence="1" id="KW-0175">Coiled coil</keyword>
<dbReference type="InParanoid" id="I7MGN6"/>
<dbReference type="InterPro" id="IPR046347">
    <property type="entry name" value="bZIP_sf"/>
</dbReference>